<name>A0A6I0EPQ5_9FIRM</name>
<evidence type="ECO:0000313" key="2">
    <source>
        <dbReference type="Proteomes" id="UP000468766"/>
    </source>
</evidence>
<dbReference type="RefSeq" id="WP_151620623.1">
    <property type="nucleotide sequence ID" value="NZ_WBXO01000008.1"/>
</dbReference>
<gene>
    <name evidence="1" type="ORF">F9B85_10335</name>
</gene>
<dbReference type="Proteomes" id="UP000468766">
    <property type="component" value="Unassembled WGS sequence"/>
</dbReference>
<comment type="caution">
    <text evidence="1">The sequence shown here is derived from an EMBL/GenBank/DDBJ whole genome shotgun (WGS) entry which is preliminary data.</text>
</comment>
<accession>A0A6I0EPQ5</accession>
<dbReference type="OrthoDB" id="9027184at2"/>
<organism evidence="1 2">
    <name type="scientific">Heliorestis acidaminivorans</name>
    <dbReference type="NCBI Taxonomy" id="553427"/>
    <lineage>
        <taxon>Bacteria</taxon>
        <taxon>Bacillati</taxon>
        <taxon>Bacillota</taxon>
        <taxon>Clostridia</taxon>
        <taxon>Eubacteriales</taxon>
        <taxon>Heliobacteriaceae</taxon>
        <taxon>Heliorestis</taxon>
    </lineage>
</organism>
<dbReference type="EMBL" id="WBXO01000008">
    <property type="protein sequence ID" value="KAB2951947.1"/>
    <property type="molecule type" value="Genomic_DNA"/>
</dbReference>
<protein>
    <submittedName>
        <fullName evidence="1">Uncharacterized protein</fullName>
    </submittedName>
</protein>
<sequence>MSSILQWGEQKVLELPGKELKSREKMIAEAIKQLKNQYPEWTDYAPHDPGITLLELFAQLQMEQQERIHAVVDENKPFYLDLLQFPPLPVRPAETEVIFATSAGTQVLPARCKIKAQDMIFETEDRLVILDNQLNFVLSESKKQHQILLQDSTIDWYRDWNIFGEQPEPGNALYLGFDNPFPKDIAIHMKWNFIEESAIKRNPIGEEDSFHPLVKLAWEYYGLEEGKKGWHRLEVVKDTTRDFLYSGFITLIHKGQQLPVEDNIFGSYSGYALRCLIVEGSYDLPPRVKRIYLNSVPILQKQTLVESRTFAREEIEDQQIELDSWLAYYGHKSLFVRHQKGWLEWQEGLQYITDYDKQQKICRIKLLKPLPVEAGAYDEALIKVVAWEKEVLRQRLTSSSAGWIHQHIHTELGNITDEDFSLMVAVEQTDGTLLWQDWHQVEKLQRATAEELCYELDGPSGTIIFGDNRRGSVPAKGKNNILITDCTLTRGSRGNIHSAQIEKIEEAQGDYEGIDVHHLVPATGGRDKESILQRESRMLKDLNTEYRAVGIEDYARIVTETPGLMIDTVKVLPLYRPGLKKYPEQKAENCVTVVIEPYSKTGQGKLSIAYKKNIYTHLEKYRPITTKIYVVEPLYVGLEIHGEIVIKANYSNARQEINQCIQKFISLTDKKEDCQVILNFGDLYGSIELLTCVSQVRHLGVEPVGYRISKTRTGDIAIPANSRFFVSKTDLTLVHSVQEW</sequence>
<proteinExistence type="predicted"/>
<keyword evidence="2" id="KW-1185">Reference proteome</keyword>
<dbReference type="AlphaFoldDB" id="A0A6I0EPQ5"/>
<reference evidence="1 2" key="1">
    <citation type="submission" date="2019-10" db="EMBL/GenBank/DDBJ databases">
        <title>Whole-genome sequence of the extremophile Heliorestis acidaminivorans DSM 24790.</title>
        <authorList>
            <person name="Kyndt J.A."/>
            <person name="Meyer T.E."/>
        </authorList>
    </citation>
    <scope>NUCLEOTIDE SEQUENCE [LARGE SCALE GENOMIC DNA]</scope>
    <source>
        <strain evidence="1 2">DSM 24790</strain>
    </source>
</reference>
<evidence type="ECO:0000313" key="1">
    <source>
        <dbReference type="EMBL" id="KAB2951947.1"/>
    </source>
</evidence>